<evidence type="ECO:0000256" key="1">
    <source>
        <dbReference type="ARBA" id="ARBA00004275"/>
    </source>
</evidence>
<evidence type="ECO:0000313" key="5">
    <source>
        <dbReference type="Proteomes" id="UP001057498"/>
    </source>
</evidence>
<dbReference type="Gene3D" id="3.90.226.10">
    <property type="entry name" value="2-enoyl-CoA Hydratase, Chain A, domain 1"/>
    <property type="match status" value="1"/>
</dbReference>
<dbReference type="SUPFAM" id="SSF52096">
    <property type="entry name" value="ClpP/crotonase"/>
    <property type="match status" value="1"/>
</dbReference>
<organism evidence="4 5">
    <name type="scientific">Sphaerotilus microaerophilus</name>
    <dbReference type="NCBI Taxonomy" id="2914710"/>
    <lineage>
        <taxon>Bacteria</taxon>
        <taxon>Pseudomonadati</taxon>
        <taxon>Pseudomonadota</taxon>
        <taxon>Betaproteobacteria</taxon>
        <taxon>Burkholderiales</taxon>
        <taxon>Sphaerotilaceae</taxon>
        <taxon>Sphaerotilus</taxon>
    </lineage>
</organism>
<protein>
    <submittedName>
        <fullName evidence="4">Enoyl-CoA hydratase</fullName>
    </submittedName>
</protein>
<dbReference type="InterPro" id="IPR051053">
    <property type="entry name" value="ECH/Chromodomain_protein"/>
</dbReference>
<evidence type="ECO:0000256" key="3">
    <source>
        <dbReference type="ARBA" id="ARBA00023235"/>
    </source>
</evidence>
<dbReference type="EMBL" id="AP025730">
    <property type="protein sequence ID" value="BDI03867.1"/>
    <property type="molecule type" value="Genomic_DNA"/>
</dbReference>
<keyword evidence="5" id="KW-1185">Reference proteome</keyword>
<dbReference type="PANTHER" id="PTHR43684">
    <property type="match status" value="1"/>
</dbReference>
<dbReference type="PANTHER" id="PTHR43684:SF1">
    <property type="entry name" value="ENOYL-COA DELTA ISOMERASE 2"/>
    <property type="match status" value="1"/>
</dbReference>
<dbReference type="InterPro" id="IPR029045">
    <property type="entry name" value="ClpP/crotonase-like_dom_sf"/>
</dbReference>
<gene>
    <name evidence="4" type="ORF">CATMQ487_08370</name>
</gene>
<dbReference type="RefSeq" id="WP_251972117.1">
    <property type="nucleotide sequence ID" value="NZ_AP025730.1"/>
</dbReference>
<sequence length="257" mass="27591">MSDSTIKTATLRGVATIEIARPEKKNALTAAMYQAMADALRAANGDASVRAVLITGQPGIFTSGNDLEDFLQRPPAGADSPVFQFMQALMGCDKPVIAAVTGAAIGIGTTMLLHCDFVYVSDEARLAMPFVALGLVPEFGSSVLVAERIGHARAAEKLLLGDPFTGAEAAECGIANAVLPASEVLNHARRVAERFNALAPAAVRESKRLMRARDRARLPEVIETEGALFRDRLRSEEAREAMQAFFEKRLPDFSRFG</sequence>
<proteinExistence type="predicted"/>
<evidence type="ECO:0000313" key="4">
    <source>
        <dbReference type="EMBL" id="BDI03867.1"/>
    </source>
</evidence>
<keyword evidence="3" id="KW-0413">Isomerase</keyword>
<evidence type="ECO:0000256" key="2">
    <source>
        <dbReference type="ARBA" id="ARBA00023140"/>
    </source>
</evidence>
<reference evidence="4" key="1">
    <citation type="submission" date="2022-04" db="EMBL/GenBank/DDBJ databases">
        <title>Whole genome sequence of Sphaerotilus sp. FB-5.</title>
        <authorList>
            <person name="Takeda M."/>
            <person name="Narihara S."/>
            <person name="Akimoto M."/>
            <person name="Akimoto R."/>
            <person name="Nishiyashiki S."/>
            <person name="Murakami T."/>
        </authorList>
    </citation>
    <scope>NUCLEOTIDE SEQUENCE</scope>
    <source>
        <strain evidence="4">FB-5</strain>
    </source>
</reference>
<dbReference type="CDD" id="cd06558">
    <property type="entry name" value="crotonase-like"/>
    <property type="match status" value="1"/>
</dbReference>
<accession>A0ABM7YHX8</accession>
<dbReference type="InterPro" id="IPR001753">
    <property type="entry name" value="Enoyl-CoA_hydra/iso"/>
</dbReference>
<keyword evidence="2" id="KW-0576">Peroxisome</keyword>
<dbReference type="Proteomes" id="UP001057498">
    <property type="component" value="Chromosome"/>
</dbReference>
<comment type="subcellular location">
    <subcellularLocation>
        <location evidence="1">Peroxisome</location>
    </subcellularLocation>
</comment>
<dbReference type="Pfam" id="PF00378">
    <property type="entry name" value="ECH_1"/>
    <property type="match status" value="1"/>
</dbReference>
<name>A0ABM7YHX8_9BURK</name>